<proteinExistence type="predicted"/>
<evidence type="ECO:0000259" key="1">
    <source>
        <dbReference type="Pfam" id="PF13503"/>
    </source>
</evidence>
<dbReference type="Pfam" id="PF13503">
    <property type="entry name" value="DUF4123"/>
    <property type="match status" value="1"/>
</dbReference>
<dbReference type="EMBL" id="FPBD01000001">
    <property type="protein sequence ID" value="SFT50540.1"/>
    <property type="molecule type" value="Genomic_DNA"/>
</dbReference>
<dbReference type="Proteomes" id="UP000183371">
    <property type="component" value="Unassembled WGS sequence"/>
</dbReference>
<feature type="domain" description="DUF4123" evidence="1">
    <location>
        <begin position="25"/>
        <end position="146"/>
    </location>
</feature>
<keyword evidence="3" id="KW-1185">Reference proteome</keyword>
<sequence length="332" mass="39027">MTALNIKEKFTSITAQGAEFGAKPYLVLDASWQQELAVSIRNKGTDGWEPLMGSPAEDKQEAHYRTPLLIDLNVHAPFFDDWLAVGFPEKLGIIIFSSASIEDLRTSLKRFISVITPRNAKPVYLRFYDARVLYCFLRHGFPEQWQDFFKNIELIAAPYDYTSSFAIYRFRNQALQFGVECKGSSEYRWYIHENKERAVENYRATFPFRQIEQRQYDDMMYCASESLLRETNQLLQEIKSQDETLKEDLQIHDLRQLVKDAERHECLNEQSKIYFCIAALLFGKDFHTKPEFVDYWKIKYQMREELLAFLIQSYADTSKNSFLSNIVSPWIP</sequence>
<dbReference type="AlphaFoldDB" id="A0A1I6YJ97"/>
<gene>
    <name evidence="2" type="ORF">SAMN05444141_101915</name>
</gene>
<dbReference type="InterPro" id="IPR025391">
    <property type="entry name" value="DUF4123"/>
</dbReference>
<dbReference type="RefSeq" id="WP_054783201.1">
    <property type="nucleotide sequence ID" value="NZ_FPBD01000001.1"/>
</dbReference>
<name>A0A1I6YJ97_9HYPH</name>
<evidence type="ECO:0000313" key="2">
    <source>
        <dbReference type="EMBL" id="SFT50540.1"/>
    </source>
</evidence>
<accession>A0A1I6YJ97</accession>
<reference evidence="3" key="1">
    <citation type="submission" date="2016-10" db="EMBL/GenBank/DDBJ databases">
        <authorList>
            <person name="Varghese N."/>
            <person name="Submissions S."/>
        </authorList>
    </citation>
    <scope>NUCLEOTIDE SEQUENCE [LARGE SCALE GENOMIC DNA]</scope>
    <source>
        <strain evidence="3">DSM 17465</strain>
    </source>
</reference>
<protein>
    <recommendedName>
        <fullName evidence="1">DUF4123 domain-containing protein</fullName>
    </recommendedName>
</protein>
<evidence type="ECO:0000313" key="3">
    <source>
        <dbReference type="Proteomes" id="UP000183371"/>
    </source>
</evidence>
<organism evidence="2 3">
    <name type="scientific">Pseudovibrio denitrificans</name>
    <dbReference type="NCBI Taxonomy" id="258256"/>
    <lineage>
        <taxon>Bacteria</taxon>
        <taxon>Pseudomonadati</taxon>
        <taxon>Pseudomonadota</taxon>
        <taxon>Alphaproteobacteria</taxon>
        <taxon>Hyphomicrobiales</taxon>
        <taxon>Stappiaceae</taxon>
        <taxon>Pseudovibrio</taxon>
    </lineage>
</organism>